<feature type="transmembrane region" description="Helical" evidence="6">
    <location>
        <begin position="174"/>
        <end position="193"/>
    </location>
</feature>
<feature type="transmembrane region" description="Helical" evidence="6">
    <location>
        <begin position="125"/>
        <end position="146"/>
    </location>
</feature>
<keyword evidence="3 6" id="KW-1133">Transmembrane helix</keyword>
<keyword evidence="9" id="KW-1185">Reference proteome</keyword>
<dbReference type="InterPro" id="IPR035973">
    <property type="entry name" value="Cyt_c_oxidase_su3-like_sf"/>
</dbReference>
<gene>
    <name evidence="8" type="ORF">EZ449_22065</name>
</gene>
<evidence type="ECO:0000259" key="7">
    <source>
        <dbReference type="PROSITE" id="PS50253"/>
    </source>
</evidence>
<dbReference type="RefSeq" id="WP_165499833.1">
    <property type="nucleotide sequence ID" value="NZ_SJSN01000036.1"/>
</dbReference>
<organism evidence="8 9">
    <name type="scientific">Pedobacter frigidisoli</name>
    <dbReference type="NCBI Taxonomy" id="2530455"/>
    <lineage>
        <taxon>Bacteria</taxon>
        <taxon>Pseudomonadati</taxon>
        <taxon>Bacteroidota</taxon>
        <taxon>Sphingobacteriia</taxon>
        <taxon>Sphingobacteriales</taxon>
        <taxon>Sphingobacteriaceae</taxon>
        <taxon>Pedobacter</taxon>
    </lineage>
</organism>
<comment type="similarity">
    <text evidence="5">Belongs to the cytochrome c oxidase subunit 3 family.</text>
</comment>
<feature type="transmembrane region" description="Helical" evidence="6">
    <location>
        <begin position="51"/>
        <end position="74"/>
    </location>
</feature>
<keyword evidence="2 5" id="KW-0812">Transmembrane</keyword>
<evidence type="ECO:0000256" key="1">
    <source>
        <dbReference type="ARBA" id="ARBA00004141"/>
    </source>
</evidence>
<dbReference type="InterPro" id="IPR000298">
    <property type="entry name" value="Cyt_c_oxidase-like_su3"/>
</dbReference>
<dbReference type="GO" id="GO:0004129">
    <property type="term" value="F:cytochrome-c oxidase activity"/>
    <property type="evidence" value="ECO:0007669"/>
    <property type="project" value="InterPro"/>
</dbReference>
<sequence length="200" mass="23332">MHKINRLKEVIKHKQGPVKQDFPFILLLISNAILFLPFTVLIIFGDTGKEFIIPSQFSLSTIVLIASSWIVYKAKDSKNNDRIKQFKCYLIALLVLGSLFLALQYSGWDYTFNLLNNQDKDITFVIVMVHGVHFLVAMTLVLVTLINTLKIQNNAYFYIHFLDPKVNMFLKRTFRFWDFLTFLWVIIFSLMLLKTGLKSQ</sequence>
<evidence type="ECO:0000256" key="4">
    <source>
        <dbReference type="ARBA" id="ARBA00023136"/>
    </source>
</evidence>
<feature type="transmembrane region" description="Helical" evidence="6">
    <location>
        <begin position="86"/>
        <end position="105"/>
    </location>
</feature>
<dbReference type="GO" id="GO:0005886">
    <property type="term" value="C:plasma membrane"/>
    <property type="evidence" value="ECO:0007669"/>
    <property type="project" value="UniProtKB-SubCell"/>
</dbReference>
<dbReference type="Proteomes" id="UP000291485">
    <property type="component" value="Unassembled WGS sequence"/>
</dbReference>
<evidence type="ECO:0000313" key="8">
    <source>
        <dbReference type="EMBL" id="TCC97332.1"/>
    </source>
</evidence>
<dbReference type="EMBL" id="SJSN01000036">
    <property type="protein sequence ID" value="TCC97332.1"/>
    <property type="molecule type" value="Genomic_DNA"/>
</dbReference>
<reference evidence="8 9" key="1">
    <citation type="submission" date="2019-02" db="EMBL/GenBank/DDBJ databases">
        <title>Pedobacter sp. RP-3-11 sp. nov., isolated from Arctic soil.</title>
        <authorList>
            <person name="Dahal R.H."/>
        </authorList>
    </citation>
    <scope>NUCLEOTIDE SEQUENCE [LARGE SCALE GENOMIC DNA]</scope>
    <source>
        <strain evidence="8 9">RP-3-11</strain>
    </source>
</reference>
<evidence type="ECO:0000256" key="2">
    <source>
        <dbReference type="ARBA" id="ARBA00022692"/>
    </source>
</evidence>
<proteinExistence type="inferred from homology"/>
<dbReference type="AlphaFoldDB" id="A0A4R0NDZ4"/>
<evidence type="ECO:0000256" key="5">
    <source>
        <dbReference type="RuleBase" id="RU003376"/>
    </source>
</evidence>
<dbReference type="GO" id="GO:0022904">
    <property type="term" value="P:respiratory electron transport chain"/>
    <property type="evidence" value="ECO:0007669"/>
    <property type="project" value="InterPro"/>
</dbReference>
<comment type="caution">
    <text evidence="8">The sequence shown here is derived from an EMBL/GenBank/DDBJ whole genome shotgun (WGS) entry which is preliminary data.</text>
</comment>
<comment type="subcellular location">
    <subcellularLocation>
        <location evidence="5">Cell membrane</location>
        <topology evidence="5">Multi-pass membrane protein</topology>
    </subcellularLocation>
    <subcellularLocation>
        <location evidence="1">Membrane</location>
        <topology evidence="1">Multi-pass membrane protein</topology>
    </subcellularLocation>
</comment>
<dbReference type="InterPro" id="IPR013833">
    <property type="entry name" value="Cyt_c_oxidase_su3_a-hlx"/>
</dbReference>
<feature type="transmembrane region" description="Helical" evidence="6">
    <location>
        <begin position="21"/>
        <end position="45"/>
    </location>
</feature>
<evidence type="ECO:0000313" key="9">
    <source>
        <dbReference type="Proteomes" id="UP000291485"/>
    </source>
</evidence>
<dbReference type="PROSITE" id="PS50253">
    <property type="entry name" value="COX3"/>
    <property type="match status" value="1"/>
</dbReference>
<evidence type="ECO:0000256" key="3">
    <source>
        <dbReference type="ARBA" id="ARBA00022989"/>
    </source>
</evidence>
<feature type="domain" description="Heme-copper oxidase subunit III family profile" evidence="7">
    <location>
        <begin position="22"/>
        <end position="196"/>
    </location>
</feature>
<keyword evidence="4 6" id="KW-0472">Membrane</keyword>
<dbReference type="Gene3D" id="1.20.120.80">
    <property type="entry name" value="Cytochrome c oxidase, subunit III, four-helix bundle"/>
    <property type="match status" value="1"/>
</dbReference>
<name>A0A4R0NDZ4_9SPHI</name>
<dbReference type="SUPFAM" id="SSF81452">
    <property type="entry name" value="Cytochrome c oxidase subunit III-like"/>
    <property type="match status" value="1"/>
</dbReference>
<evidence type="ECO:0000256" key="6">
    <source>
        <dbReference type="SAM" id="Phobius"/>
    </source>
</evidence>
<accession>A0A4R0NDZ4</accession>
<protein>
    <recommendedName>
        <fullName evidence="7">Heme-copper oxidase subunit III family profile domain-containing protein</fullName>
    </recommendedName>
</protein>